<feature type="non-terminal residue" evidence="5">
    <location>
        <position position="191"/>
    </location>
</feature>
<dbReference type="SUPFAM" id="SSF53383">
    <property type="entry name" value="PLP-dependent transferases"/>
    <property type="match status" value="1"/>
</dbReference>
<dbReference type="PANTHER" id="PTHR13693">
    <property type="entry name" value="CLASS II AMINOTRANSFERASE/8-AMINO-7-OXONONANOATE SYNTHASE"/>
    <property type="match status" value="1"/>
</dbReference>
<gene>
    <name evidence="5" type="ORF">METZ01_LOCUS92022</name>
</gene>
<dbReference type="GO" id="GO:0009102">
    <property type="term" value="P:biotin biosynthetic process"/>
    <property type="evidence" value="ECO:0007669"/>
    <property type="project" value="TreeGrafter"/>
</dbReference>
<keyword evidence="3" id="KW-0663">Pyridoxal phosphate</keyword>
<reference evidence="5" key="1">
    <citation type="submission" date="2018-05" db="EMBL/GenBank/DDBJ databases">
        <authorList>
            <person name="Lanie J.A."/>
            <person name="Ng W.-L."/>
            <person name="Kazmierczak K.M."/>
            <person name="Andrzejewski T.M."/>
            <person name="Davidsen T.M."/>
            <person name="Wayne K.J."/>
            <person name="Tettelin H."/>
            <person name="Glass J.I."/>
            <person name="Rusch D."/>
            <person name="Podicherti R."/>
            <person name="Tsui H.-C.T."/>
            <person name="Winkler M.E."/>
        </authorList>
    </citation>
    <scope>NUCLEOTIDE SEQUENCE</scope>
</reference>
<name>A0A381VHA3_9ZZZZ</name>
<comment type="cofactor">
    <cofactor evidence="1">
        <name>pyridoxal 5'-phosphate</name>
        <dbReference type="ChEBI" id="CHEBI:597326"/>
    </cofactor>
</comment>
<dbReference type="Gene3D" id="3.90.1150.10">
    <property type="entry name" value="Aspartate Aminotransferase, domain 1"/>
    <property type="match status" value="1"/>
</dbReference>
<proteinExistence type="predicted"/>
<dbReference type="GO" id="GO:0030170">
    <property type="term" value="F:pyridoxal phosphate binding"/>
    <property type="evidence" value="ECO:0007669"/>
    <property type="project" value="InterPro"/>
</dbReference>
<dbReference type="InterPro" id="IPR015421">
    <property type="entry name" value="PyrdxlP-dep_Trfase_major"/>
</dbReference>
<dbReference type="InterPro" id="IPR050087">
    <property type="entry name" value="AON_synthase_class-II"/>
</dbReference>
<dbReference type="EMBL" id="UINC01008709">
    <property type="protein sequence ID" value="SVA39168.1"/>
    <property type="molecule type" value="Genomic_DNA"/>
</dbReference>
<dbReference type="Pfam" id="PF00155">
    <property type="entry name" value="Aminotran_1_2"/>
    <property type="match status" value="1"/>
</dbReference>
<evidence type="ECO:0000256" key="1">
    <source>
        <dbReference type="ARBA" id="ARBA00001933"/>
    </source>
</evidence>
<keyword evidence="2" id="KW-0808">Transferase</keyword>
<evidence type="ECO:0000256" key="3">
    <source>
        <dbReference type="ARBA" id="ARBA00022898"/>
    </source>
</evidence>
<dbReference type="InterPro" id="IPR015424">
    <property type="entry name" value="PyrdxlP-dep_Trfase"/>
</dbReference>
<accession>A0A381VHA3</accession>
<feature type="domain" description="Aminotransferase class I/classII large" evidence="4">
    <location>
        <begin position="94"/>
        <end position="189"/>
    </location>
</feature>
<evidence type="ECO:0000313" key="5">
    <source>
        <dbReference type="EMBL" id="SVA39168.1"/>
    </source>
</evidence>
<dbReference type="InterPro" id="IPR015422">
    <property type="entry name" value="PyrdxlP-dep_Trfase_small"/>
</dbReference>
<protein>
    <recommendedName>
        <fullName evidence="4">Aminotransferase class I/classII large domain-containing protein</fullName>
    </recommendedName>
</protein>
<dbReference type="InterPro" id="IPR004839">
    <property type="entry name" value="Aminotransferase_I/II_large"/>
</dbReference>
<sequence length="191" mass="21480">MILRGCPVKANRRCLAQPSDNRHRDLPKLVCSTLQVVAFSRITTRVYLQREAIELTGFSDIEQRLREQERQNRYRRRRMVESPQGPTAQIDGRELLNFCSNDYLGLASDARVRAAFKQGIDDWGVGSGAAHLVCGHSKPHRELEQAMADFTGRPRCLLFSSGYAANIGVINGLLSVGDRVFEDRLNHASLL</sequence>
<evidence type="ECO:0000259" key="4">
    <source>
        <dbReference type="Pfam" id="PF00155"/>
    </source>
</evidence>
<organism evidence="5">
    <name type="scientific">marine metagenome</name>
    <dbReference type="NCBI Taxonomy" id="408172"/>
    <lineage>
        <taxon>unclassified sequences</taxon>
        <taxon>metagenomes</taxon>
        <taxon>ecological metagenomes</taxon>
    </lineage>
</organism>
<dbReference type="PANTHER" id="PTHR13693:SF100">
    <property type="entry name" value="8-AMINO-7-OXONONANOATE SYNTHASE"/>
    <property type="match status" value="1"/>
</dbReference>
<dbReference type="GO" id="GO:0008710">
    <property type="term" value="F:8-amino-7-oxononanoate synthase activity"/>
    <property type="evidence" value="ECO:0007669"/>
    <property type="project" value="TreeGrafter"/>
</dbReference>
<dbReference type="Gene3D" id="3.40.640.10">
    <property type="entry name" value="Type I PLP-dependent aspartate aminotransferase-like (Major domain)"/>
    <property type="match status" value="1"/>
</dbReference>
<dbReference type="AlphaFoldDB" id="A0A381VHA3"/>
<evidence type="ECO:0000256" key="2">
    <source>
        <dbReference type="ARBA" id="ARBA00022679"/>
    </source>
</evidence>